<dbReference type="EMBL" id="WBVQ01000001">
    <property type="protein sequence ID" value="KAB2816999.1"/>
    <property type="molecule type" value="Genomic_DNA"/>
</dbReference>
<dbReference type="Pfam" id="PF03992">
    <property type="entry name" value="ABM"/>
    <property type="match status" value="1"/>
</dbReference>
<dbReference type="AlphaFoldDB" id="A0A6L3ZH97"/>
<dbReference type="InterPro" id="IPR011008">
    <property type="entry name" value="Dimeric_a/b-barrel"/>
</dbReference>
<dbReference type="Gene3D" id="3.30.70.100">
    <property type="match status" value="1"/>
</dbReference>
<dbReference type="PROSITE" id="PS51725">
    <property type="entry name" value="ABM"/>
    <property type="match status" value="1"/>
</dbReference>
<name>A0A6L3ZH97_9FLAO</name>
<dbReference type="Proteomes" id="UP000484164">
    <property type="component" value="Unassembled WGS sequence"/>
</dbReference>
<protein>
    <submittedName>
        <fullName evidence="2">Antibiotic biosynthesis monooxygenase</fullName>
    </submittedName>
</protein>
<dbReference type="RefSeq" id="WP_151691571.1">
    <property type="nucleotide sequence ID" value="NZ_BMGX01000002.1"/>
</dbReference>
<dbReference type="GO" id="GO:0004497">
    <property type="term" value="F:monooxygenase activity"/>
    <property type="evidence" value="ECO:0007669"/>
    <property type="project" value="UniProtKB-KW"/>
</dbReference>
<dbReference type="OrthoDB" id="1120859at2"/>
<dbReference type="InterPro" id="IPR007138">
    <property type="entry name" value="ABM_dom"/>
</dbReference>
<comment type="caution">
    <text evidence="2">The sequence shown here is derived from an EMBL/GenBank/DDBJ whole genome shotgun (WGS) entry which is preliminary data.</text>
</comment>
<evidence type="ECO:0000313" key="2">
    <source>
        <dbReference type="EMBL" id="KAB2816999.1"/>
    </source>
</evidence>
<sequence>MIVRVVKMHFRAEEIDNFRALFESRKEFIRGFEGCEYLELWQDVNTPEIFFTYSHWTHEDRLENYRKSELFKDVWSKTKALFAEKPQAWSVEPQVKMP</sequence>
<keyword evidence="3" id="KW-1185">Reference proteome</keyword>
<organism evidence="2 3">
    <name type="scientific">Phaeocystidibacter marisrubri</name>
    <dbReference type="NCBI Taxonomy" id="1577780"/>
    <lineage>
        <taxon>Bacteria</taxon>
        <taxon>Pseudomonadati</taxon>
        <taxon>Bacteroidota</taxon>
        <taxon>Flavobacteriia</taxon>
        <taxon>Flavobacteriales</taxon>
        <taxon>Phaeocystidibacteraceae</taxon>
        <taxon>Phaeocystidibacter</taxon>
    </lineage>
</organism>
<evidence type="ECO:0000259" key="1">
    <source>
        <dbReference type="PROSITE" id="PS51725"/>
    </source>
</evidence>
<reference evidence="2 3" key="1">
    <citation type="submission" date="2019-10" db="EMBL/GenBank/DDBJ databases">
        <title>Genome sequence of Phaeocystidibacter marisrubri JCM30614 (type strain).</title>
        <authorList>
            <person name="Bowman J.P."/>
        </authorList>
    </citation>
    <scope>NUCLEOTIDE SEQUENCE [LARGE SCALE GENOMIC DNA]</scope>
    <source>
        <strain evidence="2 3">JCM 30614</strain>
    </source>
</reference>
<feature type="domain" description="ABM" evidence="1">
    <location>
        <begin position="2"/>
        <end position="95"/>
    </location>
</feature>
<keyword evidence="2" id="KW-0503">Monooxygenase</keyword>
<accession>A0A6L3ZH97</accession>
<keyword evidence="2" id="KW-0560">Oxidoreductase</keyword>
<proteinExistence type="predicted"/>
<dbReference type="SUPFAM" id="SSF54909">
    <property type="entry name" value="Dimeric alpha+beta barrel"/>
    <property type="match status" value="1"/>
</dbReference>
<gene>
    <name evidence="2" type="ORF">F8C82_00985</name>
</gene>
<evidence type="ECO:0000313" key="3">
    <source>
        <dbReference type="Proteomes" id="UP000484164"/>
    </source>
</evidence>